<gene>
    <name evidence="1" type="ORF">EER00_01995</name>
</gene>
<protein>
    <submittedName>
        <fullName evidence="1">Uncharacterized protein</fullName>
    </submittedName>
</protein>
<dbReference type="GeneID" id="96866951"/>
<dbReference type="Proteomes" id="UP000464283">
    <property type="component" value="Chromosome"/>
</dbReference>
<dbReference type="EMBL" id="CP033512">
    <property type="protein sequence ID" value="QHG89664.1"/>
    <property type="molecule type" value="Genomic_DNA"/>
</dbReference>
<organism evidence="1 2">
    <name type="scientific">Malacoplasma iowae 695</name>
    <dbReference type="NCBI Taxonomy" id="1048830"/>
    <lineage>
        <taxon>Bacteria</taxon>
        <taxon>Bacillati</taxon>
        <taxon>Mycoplasmatota</taxon>
        <taxon>Mycoplasmoidales</taxon>
        <taxon>Mycoplasmoidaceae</taxon>
        <taxon>Malacoplasma</taxon>
    </lineage>
</organism>
<dbReference type="AlphaFoldDB" id="A0A6P1LDI1"/>
<proteinExistence type="predicted"/>
<sequence length="323" mass="34511">MSNTFNSNRKMSRLTLNIIGLVAMGLLYIAAILVTAAALLKPDLNGIFANNKTGSMYAFSELISNTNGTQSNMLNGSASSSNDNNGVYTYTYTYTSNLNWRLSAFGIATIVIVGIALIYSCVTFIIFKVNKFTFANSKSLTVWNLGLPFVLVIYVFLITMLASPLGAGSWQAMITKVVETEKVQSSTGGGAVSVVASTDSTTTTETLKIVKTQISVQLIATSNDPHLSISNFYSLAIDASKLTGGDPTKQAAEMMKMVAAQTNNGNNLSYTGSLESHYSSGSMSILLGTVLVIAIEITFVAKLSVKLNKEFMGVVEEQPQANI</sequence>
<evidence type="ECO:0000313" key="2">
    <source>
        <dbReference type="Proteomes" id="UP000464283"/>
    </source>
</evidence>
<name>A0A6P1LDI1_MALIO</name>
<evidence type="ECO:0000313" key="1">
    <source>
        <dbReference type="EMBL" id="QHG89664.1"/>
    </source>
</evidence>
<dbReference type="RefSeq" id="WP_004024776.1">
    <property type="nucleotide sequence ID" value="NZ_AGFP01000011.1"/>
</dbReference>
<accession>A0A6P1LDI1</accession>
<reference evidence="2" key="1">
    <citation type="submission" date="2018-11" db="EMBL/GenBank/DDBJ databases">
        <title>The first complete genome sequence of Mycoplasma iowae strain 695.</title>
        <authorList>
            <person name="Ghanem M."/>
            <person name="El-Gazzar M."/>
        </authorList>
    </citation>
    <scope>NUCLEOTIDE SEQUENCE [LARGE SCALE GENOMIC DNA]</scope>
    <source>
        <strain evidence="2">695</strain>
    </source>
</reference>
<dbReference type="KEGG" id="miw:EER00_01995"/>